<feature type="non-terminal residue" evidence="1">
    <location>
        <position position="1"/>
    </location>
</feature>
<name>A0A2M8DQA6_9BACT</name>
<sequence length="462" mass="49528">YLDSSDQQANYIIYDYQLNPVLGETALNNNTTTGLDVTSMISGQAMVNTIVNNEIMTTIINSNGSVQIANTNIASGSAMISAGQYIVYAGNGLHLVKIQPFTISNGINNINKVIFSYEDYGVGSATDDSGDVGMVNNDNFGDIAENMTVRELADDDIRDILDLTIEDFNTYQYNYCQIDDQETEQCSYSSLPKAGEIVVADYLGEVMAVKSIKSNARNILGVVTTDPAMILKKNLEGRTIVLSGITPVKVSLENGPIQKGDVLTTSSTPGYAMKATNSTAGTIGVALDSFNPVASCQQIMQTNYRQSLENGEESYTEEQVQELVASLDMNVCQTEAAYYGEISLLLSVNNPIITDSGSIITIIDGYEDSEAMNLSVIEYEELGNIAVTGNAVFGGKITVNNAEFKGNIVVAGKIKVAGDLELEGAITQDYWDASGGSIKIGDAVAIVGQNMVDHTWADDANF</sequence>
<comment type="caution">
    <text evidence="1">The sequence shown here is derived from an EMBL/GenBank/DDBJ whole genome shotgun (WGS) entry which is preliminary data.</text>
</comment>
<dbReference type="AlphaFoldDB" id="A0A2M8DQA6"/>
<evidence type="ECO:0000313" key="1">
    <source>
        <dbReference type="EMBL" id="PJC01078.1"/>
    </source>
</evidence>
<dbReference type="EMBL" id="PFSY01000202">
    <property type="protein sequence ID" value="PJC01078.1"/>
    <property type="molecule type" value="Genomic_DNA"/>
</dbReference>
<protein>
    <recommendedName>
        <fullName evidence="3">Peptidase G2 IMC autoproteolytic cleavage domain-containing protein</fullName>
    </recommendedName>
</protein>
<organism evidence="1 2">
    <name type="scientific">Candidatus Komeilibacteria bacterium CG_4_9_14_0_8_um_filter_36_9</name>
    <dbReference type="NCBI Taxonomy" id="1974473"/>
    <lineage>
        <taxon>Bacteria</taxon>
        <taxon>Candidatus Komeiliibacteriota</taxon>
    </lineage>
</organism>
<gene>
    <name evidence="1" type="ORF">CO073_04395</name>
</gene>
<dbReference type="Proteomes" id="UP000230136">
    <property type="component" value="Unassembled WGS sequence"/>
</dbReference>
<evidence type="ECO:0008006" key="3">
    <source>
        <dbReference type="Google" id="ProtNLM"/>
    </source>
</evidence>
<reference evidence="2" key="1">
    <citation type="submission" date="2017-09" db="EMBL/GenBank/DDBJ databases">
        <title>Depth-based differentiation of microbial function through sediment-hosted aquifers and enrichment of novel symbionts in the deep terrestrial subsurface.</title>
        <authorList>
            <person name="Probst A.J."/>
            <person name="Ladd B."/>
            <person name="Jarett J.K."/>
            <person name="Geller-Mcgrath D.E."/>
            <person name="Sieber C.M.K."/>
            <person name="Emerson J.B."/>
            <person name="Anantharaman K."/>
            <person name="Thomas B.C."/>
            <person name="Malmstrom R."/>
            <person name="Stieglmeier M."/>
            <person name="Klingl A."/>
            <person name="Woyke T."/>
            <person name="Ryan C.M."/>
            <person name="Banfield J.F."/>
        </authorList>
    </citation>
    <scope>NUCLEOTIDE SEQUENCE [LARGE SCALE GENOMIC DNA]</scope>
</reference>
<feature type="non-terminal residue" evidence="1">
    <location>
        <position position="462"/>
    </location>
</feature>
<accession>A0A2M8DQA6</accession>
<evidence type="ECO:0000313" key="2">
    <source>
        <dbReference type="Proteomes" id="UP000230136"/>
    </source>
</evidence>
<proteinExistence type="predicted"/>